<evidence type="ECO:0000256" key="6">
    <source>
        <dbReference type="ARBA" id="ARBA00023136"/>
    </source>
</evidence>
<protein>
    <submittedName>
        <fullName evidence="10">MFS transporter</fullName>
    </submittedName>
</protein>
<comment type="subcellular location">
    <subcellularLocation>
        <location evidence="1">Cell membrane</location>
        <topology evidence="1">Multi-pass membrane protein</topology>
    </subcellularLocation>
</comment>
<dbReference type="PANTHER" id="PTHR23517">
    <property type="entry name" value="RESISTANCE PROTEIN MDTM, PUTATIVE-RELATED-RELATED"/>
    <property type="match status" value="1"/>
</dbReference>
<feature type="region of interest" description="Disordered" evidence="7">
    <location>
        <begin position="1"/>
        <end position="25"/>
    </location>
</feature>
<evidence type="ECO:0000256" key="4">
    <source>
        <dbReference type="ARBA" id="ARBA00022692"/>
    </source>
</evidence>
<dbReference type="PROSITE" id="PS50850">
    <property type="entry name" value="MFS"/>
    <property type="match status" value="1"/>
</dbReference>
<dbReference type="InterPro" id="IPR050171">
    <property type="entry name" value="MFS_Transporters"/>
</dbReference>
<feature type="transmembrane region" description="Helical" evidence="8">
    <location>
        <begin position="386"/>
        <end position="403"/>
    </location>
</feature>
<evidence type="ECO:0000256" key="1">
    <source>
        <dbReference type="ARBA" id="ARBA00004651"/>
    </source>
</evidence>
<dbReference type="GO" id="GO:0005886">
    <property type="term" value="C:plasma membrane"/>
    <property type="evidence" value="ECO:0007669"/>
    <property type="project" value="UniProtKB-SubCell"/>
</dbReference>
<keyword evidence="2" id="KW-0813">Transport</keyword>
<feature type="transmembrane region" description="Helical" evidence="8">
    <location>
        <begin position="104"/>
        <end position="122"/>
    </location>
</feature>
<gene>
    <name evidence="10" type="ORF">IAC75_01695</name>
</gene>
<dbReference type="Gene3D" id="1.20.1250.20">
    <property type="entry name" value="MFS general substrate transporter like domains"/>
    <property type="match status" value="1"/>
</dbReference>
<evidence type="ECO:0000313" key="10">
    <source>
        <dbReference type="EMBL" id="HIV03846.1"/>
    </source>
</evidence>
<evidence type="ECO:0000313" key="11">
    <source>
        <dbReference type="Proteomes" id="UP000886812"/>
    </source>
</evidence>
<keyword evidence="6 8" id="KW-0472">Membrane</keyword>
<dbReference type="GO" id="GO:0022857">
    <property type="term" value="F:transmembrane transporter activity"/>
    <property type="evidence" value="ECO:0007669"/>
    <property type="project" value="InterPro"/>
</dbReference>
<organism evidence="10 11">
    <name type="scientific">Candidatus Spyradosoma merdigallinarum</name>
    <dbReference type="NCBI Taxonomy" id="2840950"/>
    <lineage>
        <taxon>Bacteria</taxon>
        <taxon>Pseudomonadati</taxon>
        <taxon>Verrucomicrobiota</taxon>
        <taxon>Opitutia</taxon>
        <taxon>Opitutia incertae sedis</taxon>
        <taxon>Candidatus Spyradosoma</taxon>
    </lineage>
</organism>
<feature type="domain" description="Major facilitator superfamily (MFS) profile" evidence="9">
    <location>
        <begin position="32"/>
        <end position="541"/>
    </location>
</feature>
<feature type="transmembrane region" description="Helical" evidence="8">
    <location>
        <begin position="224"/>
        <end position="243"/>
    </location>
</feature>
<evidence type="ECO:0000256" key="8">
    <source>
        <dbReference type="SAM" id="Phobius"/>
    </source>
</evidence>
<sequence length="548" mass="59465">MSDSTSPETPPASAVPAKDAPAQKSSSSWLTPFFELNFIEMMERLAYNSVRVVAPIYIMQADNVGGLHLTASAKGTLYAWWAIIQCFLPIITGGFADRYGYKKMMVISVATMSAGYLLMAFLRDLSALDALAGTLGIDGVNGNYIGFITGITVFATGSALFKPGIQGALSHTLPRDKSSLGWGVFYWVVNIGALVGHYIPVVFLSENFMAGTLGEANSAERWRLVFMVSAGMILINFLPLLFFKDTPSGASKTLSIGRVLVNAIRDIFQPRLLAWILIMSGFWLMMFQLWDLQPNFLEDWVSSANVAAAANSILPASISQFLVETSPAGTLRVPQAVLISANATFIIIGVVGVSWITRKMRTLDAMVFGMIMATIGVVVAGYTQNAWFFLLGVVFFSLGEMFTGPKKSQYLSEIAPPDKKGVYLAYINIPVGVGIFVGAKLAGFIYGNVGEKATLALRFIAEKKGVAWRPFFDSVSELEATLGISRNEAMPALEKLLGCSAEEATTLLWNTYAPNLTVWLPFAAIGVLSAIALVIFSRLAKRWKDMNA</sequence>
<dbReference type="InterPro" id="IPR011701">
    <property type="entry name" value="MFS"/>
</dbReference>
<evidence type="ECO:0000256" key="5">
    <source>
        <dbReference type="ARBA" id="ARBA00022989"/>
    </source>
</evidence>
<accession>A0A9D1NJ61</accession>
<keyword evidence="5 8" id="KW-1133">Transmembrane helix</keyword>
<feature type="transmembrane region" description="Helical" evidence="8">
    <location>
        <begin position="336"/>
        <end position="356"/>
    </location>
</feature>
<reference evidence="10" key="1">
    <citation type="submission" date="2020-10" db="EMBL/GenBank/DDBJ databases">
        <authorList>
            <person name="Gilroy R."/>
        </authorList>
    </citation>
    <scope>NUCLEOTIDE SEQUENCE</scope>
    <source>
        <strain evidence="10">10669</strain>
    </source>
</reference>
<feature type="transmembrane region" description="Helical" evidence="8">
    <location>
        <begin position="78"/>
        <end position="97"/>
    </location>
</feature>
<dbReference type="InterPro" id="IPR036259">
    <property type="entry name" value="MFS_trans_sf"/>
</dbReference>
<dbReference type="InterPro" id="IPR020846">
    <property type="entry name" value="MFS_dom"/>
</dbReference>
<dbReference type="Proteomes" id="UP000886812">
    <property type="component" value="Unassembled WGS sequence"/>
</dbReference>
<keyword evidence="3" id="KW-1003">Cell membrane</keyword>
<evidence type="ECO:0000256" key="3">
    <source>
        <dbReference type="ARBA" id="ARBA00022475"/>
    </source>
</evidence>
<feature type="transmembrane region" description="Helical" evidence="8">
    <location>
        <begin position="516"/>
        <end position="536"/>
    </location>
</feature>
<evidence type="ECO:0000256" key="7">
    <source>
        <dbReference type="SAM" id="MobiDB-lite"/>
    </source>
</evidence>
<evidence type="ECO:0000259" key="9">
    <source>
        <dbReference type="PROSITE" id="PS50850"/>
    </source>
</evidence>
<proteinExistence type="predicted"/>
<dbReference type="SUPFAM" id="SSF103473">
    <property type="entry name" value="MFS general substrate transporter"/>
    <property type="match status" value="1"/>
</dbReference>
<keyword evidence="4 8" id="KW-0812">Transmembrane</keyword>
<feature type="transmembrane region" description="Helical" evidence="8">
    <location>
        <begin position="423"/>
        <end position="446"/>
    </location>
</feature>
<reference evidence="10" key="2">
    <citation type="journal article" date="2021" name="PeerJ">
        <title>Extensive microbial diversity within the chicken gut microbiome revealed by metagenomics and culture.</title>
        <authorList>
            <person name="Gilroy R."/>
            <person name="Ravi A."/>
            <person name="Getino M."/>
            <person name="Pursley I."/>
            <person name="Horton D.L."/>
            <person name="Alikhan N.F."/>
            <person name="Baker D."/>
            <person name="Gharbi K."/>
            <person name="Hall N."/>
            <person name="Watson M."/>
            <person name="Adriaenssens E.M."/>
            <person name="Foster-Nyarko E."/>
            <person name="Jarju S."/>
            <person name="Secka A."/>
            <person name="Antonio M."/>
            <person name="Oren A."/>
            <person name="Chaudhuri R.R."/>
            <person name="La Ragione R."/>
            <person name="Hildebrand F."/>
            <person name="Pallen M.J."/>
        </authorList>
    </citation>
    <scope>NUCLEOTIDE SEQUENCE</scope>
    <source>
        <strain evidence="10">10669</strain>
    </source>
</reference>
<dbReference type="Pfam" id="PF07690">
    <property type="entry name" value="MFS_1"/>
    <property type="match status" value="1"/>
</dbReference>
<dbReference type="EMBL" id="DVOG01000046">
    <property type="protein sequence ID" value="HIV03846.1"/>
    <property type="molecule type" value="Genomic_DNA"/>
</dbReference>
<feature type="transmembrane region" description="Helical" evidence="8">
    <location>
        <begin position="142"/>
        <end position="161"/>
    </location>
</feature>
<dbReference type="AlphaFoldDB" id="A0A9D1NJ61"/>
<feature type="transmembrane region" description="Helical" evidence="8">
    <location>
        <begin position="363"/>
        <end position="380"/>
    </location>
</feature>
<comment type="caution">
    <text evidence="10">The sequence shown here is derived from an EMBL/GenBank/DDBJ whole genome shotgun (WGS) entry which is preliminary data.</text>
</comment>
<name>A0A9D1NJ61_9BACT</name>
<evidence type="ECO:0000256" key="2">
    <source>
        <dbReference type="ARBA" id="ARBA00022448"/>
    </source>
</evidence>
<feature type="transmembrane region" description="Helical" evidence="8">
    <location>
        <begin position="272"/>
        <end position="290"/>
    </location>
</feature>
<feature type="transmembrane region" description="Helical" evidence="8">
    <location>
        <begin position="182"/>
        <end position="204"/>
    </location>
</feature>
<dbReference type="PANTHER" id="PTHR23517:SF2">
    <property type="entry name" value="MULTIDRUG RESISTANCE PROTEIN MDTH"/>
    <property type="match status" value="1"/>
</dbReference>